<name>A0A1Q9ER44_SYMMI</name>
<accession>A0A1Q9ER44</accession>
<keyword evidence="3" id="KW-1185">Reference proteome</keyword>
<organism evidence="2 3">
    <name type="scientific">Symbiodinium microadriaticum</name>
    <name type="common">Dinoflagellate</name>
    <name type="synonym">Zooxanthella microadriatica</name>
    <dbReference type="NCBI Taxonomy" id="2951"/>
    <lineage>
        <taxon>Eukaryota</taxon>
        <taxon>Sar</taxon>
        <taxon>Alveolata</taxon>
        <taxon>Dinophyceae</taxon>
        <taxon>Suessiales</taxon>
        <taxon>Symbiodiniaceae</taxon>
        <taxon>Symbiodinium</taxon>
    </lineage>
</organism>
<dbReference type="Pfam" id="PF13450">
    <property type="entry name" value="NAD_binding_8"/>
    <property type="match status" value="1"/>
</dbReference>
<feature type="compositionally biased region" description="Basic and acidic residues" evidence="1">
    <location>
        <begin position="337"/>
        <end position="348"/>
    </location>
</feature>
<dbReference type="SUPFAM" id="SSF51905">
    <property type="entry name" value="FAD/NAD(P)-binding domain"/>
    <property type="match status" value="1"/>
</dbReference>
<feature type="region of interest" description="Disordered" evidence="1">
    <location>
        <begin position="308"/>
        <end position="377"/>
    </location>
</feature>
<dbReference type="Proteomes" id="UP000186817">
    <property type="component" value="Unassembled WGS sequence"/>
</dbReference>
<dbReference type="EMBL" id="LSRX01000088">
    <property type="protein sequence ID" value="OLQ09906.1"/>
    <property type="molecule type" value="Genomic_DNA"/>
</dbReference>
<evidence type="ECO:0000256" key="1">
    <source>
        <dbReference type="SAM" id="MobiDB-lite"/>
    </source>
</evidence>
<gene>
    <name evidence="2" type="ORF">AK812_SmicGene6451</name>
</gene>
<reference evidence="2 3" key="1">
    <citation type="submission" date="2016-02" db="EMBL/GenBank/DDBJ databases">
        <title>Genome analysis of coral dinoflagellate symbionts highlights evolutionary adaptations to a symbiotic lifestyle.</title>
        <authorList>
            <person name="Aranda M."/>
            <person name="Li Y."/>
            <person name="Liew Y.J."/>
            <person name="Baumgarten S."/>
            <person name="Simakov O."/>
            <person name="Wilson M."/>
            <person name="Piel J."/>
            <person name="Ashoor H."/>
            <person name="Bougouffa S."/>
            <person name="Bajic V.B."/>
            <person name="Ryu T."/>
            <person name="Ravasi T."/>
            <person name="Bayer T."/>
            <person name="Micklem G."/>
            <person name="Kim H."/>
            <person name="Bhak J."/>
            <person name="Lajeunesse T.C."/>
            <person name="Voolstra C.R."/>
        </authorList>
    </citation>
    <scope>NUCLEOTIDE SEQUENCE [LARGE SCALE GENOMIC DNA]</scope>
    <source>
        <strain evidence="2 3">CCMP2467</strain>
    </source>
</reference>
<proteinExistence type="predicted"/>
<dbReference type="InterPro" id="IPR036188">
    <property type="entry name" value="FAD/NAD-bd_sf"/>
</dbReference>
<feature type="compositionally biased region" description="Polar residues" evidence="1">
    <location>
        <begin position="308"/>
        <end position="336"/>
    </location>
</feature>
<protein>
    <submittedName>
        <fullName evidence="2">Uncharacterized protein</fullName>
    </submittedName>
</protein>
<feature type="region of interest" description="Disordered" evidence="1">
    <location>
        <begin position="404"/>
        <end position="458"/>
    </location>
</feature>
<sequence>MARDTEAALVIVGGGLSGLVAAASLASAPGRVLLLEASPSLGGCRGRAEASRAALAPRKALLCRWFPKAILVAFEGACAIGLASQHPLGVHISGCACVDNSVAMPIYEEKLICPFALHFTQEHIKTHFQDGRVVEETIPEIEAQQSGSEHFDLILKAPFPNIEILRWHAPDCKDRNVQRWYTLDNRRLYCLQRMAAQHWPKRVGVVVDILYADTGRVRRKYDSTTEGRSVTISPSVKVPAIWRWDWRQGVSEVKADTYDTEEAFRTVERDCAKPSVDDLCEVPGPAFETVLKDQTASFVSSLAALLGQTQKQSQPSHKDTTAPSPTVSTEASSDGSADSRQETPREVEGSAAPKLVWKVKDADEVPEVPGEGVGAEPTESLEEVAVRLILGQVSRPERKGYATRLPVSGRDSRVVGPGDKPENHRTLRNRCPLKKRAARTGGVGPDDTIESVDNSEGL</sequence>
<dbReference type="OrthoDB" id="437664at2759"/>
<dbReference type="AlphaFoldDB" id="A0A1Q9ER44"/>
<feature type="compositionally biased region" description="Basic residues" evidence="1">
    <location>
        <begin position="426"/>
        <end position="438"/>
    </location>
</feature>
<dbReference type="Gene3D" id="3.50.50.60">
    <property type="entry name" value="FAD/NAD(P)-binding domain"/>
    <property type="match status" value="1"/>
</dbReference>
<evidence type="ECO:0000313" key="3">
    <source>
        <dbReference type="Proteomes" id="UP000186817"/>
    </source>
</evidence>
<evidence type="ECO:0000313" key="2">
    <source>
        <dbReference type="EMBL" id="OLQ09906.1"/>
    </source>
</evidence>
<comment type="caution">
    <text evidence="2">The sequence shown here is derived from an EMBL/GenBank/DDBJ whole genome shotgun (WGS) entry which is preliminary data.</text>
</comment>